<dbReference type="GO" id="GO:0089718">
    <property type="term" value="P:amino acid import across plasma membrane"/>
    <property type="evidence" value="ECO:0007669"/>
    <property type="project" value="TreeGrafter"/>
</dbReference>
<reference evidence="10 11" key="1">
    <citation type="submission" date="2018-04" db="EMBL/GenBank/DDBJ databases">
        <title>The genome of golden apple snail Pomacea canaliculata provides insight into stress tolerance and invasive adaptation.</title>
        <authorList>
            <person name="Liu C."/>
            <person name="Liu B."/>
            <person name="Ren Y."/>
            <person name="Zhang Y."/>
            <person name="Wang H."/>
            <person name="Li S."/>
            <person name="Jiang F."/>
            <person name="Yin L."/>
            <person name="Zhang G."/>
            <person name="Qian W."/>
            <person name="Fan W."/>
        </authorList>
    </citation>
    <scope>NUCLEOTIDE SEQUENCE [LARGE SCALE GENOMIC DNA]</scope>
    <source>
        <strain evidence="10">SZHN2017</strain>
        <tissue evidence="10">Muscle</tissue>
    </source>
</reference>
<feature type="transmembrane region" description="Helical" evidence="9">
    <location>
        <begin position="348"/>
        <end position="373"/>
    </location>
</feature>
<proteinExistence type="inferred from homology"/>
<feature type="transmembrane region" description="Helical" evidence="9">
    <location>
        <begin position="252"/>
        <end position="276"/>
    </location>
</feature>
<feature type="transmembrane region" description="Helical" evidence="9">
    <location>
        <begin position="178"/>
        <end position="197"/>
    </location>
</feature>
<dbReference type="OrthoDB" id="6581954at2759"/>
<feature type="binding site" evidence="6">
    <location>
        <position position="363"/>
    </location>
    <ligand>
        <name>Na(+)</name>
        <dbReference type="ChEBI" id="CHEBI:29101"/>
        <label>1</label>
    </ligand>
</feature>
<feature type="transmembrane region" description="Helical" evidence="9">
    <location>
        <begin position="511"/>
        <end position="532"/>
    </location>
</feature>
<feature type="transmembrane region" description="Helical" evidence="9">
    <location>
        <begin position="288"/>
        <end position="310"/>
    </location>
</feature>
<feature type="transmembrane region" description="Helical" evidence="9">
    <location>
        <begin position="92"/>
        <end position="117"/>
    </location>
</feature>
<feature type="transmembrane region" description="Helical" evidence="9">
    <location>
        <begin position="467"/>
        <end position="491"/>
    </location>
</feature>
<feature type="binding site" evidence="6">
    <location>
        <position position="26"/>
    </location>
    <ligand>
        <name>Na(+)</name>
        <dbReference type="ChEBI" id="CHEBI:29101"/>
        <label>1</label>
    </ligand>
</feature>
<evidence type="ECO:0000313" key="11">
    <source>
        <dbReference type="Proteomes" id="UP000245119"/>
    </source>
</evidence>
<dbReference type="GO" id="GO:0005283">
    <property type="term" value="F:amino acid:sodium symporter activity"/>
    <property type="evidence" value="ECO:0007669"/>
    <property type="project" value="TreeGrafter"/>
</dbReference>
<dbReference type="AlphaFoldDB" id="A0A2T7PCX5"/>
<name>A0A2T7PCX5_POMCA</name>
<feature type="binding site" evidence="6">
    <location>
        <position position="360"/>
    </location>
    <ligand>
        <name>Na(+)</name>
        <dbReference type="ChEBI" id="CHEBI:29101"/>
        <label>1</label>
    </ligand>
</feature>
<keyword evidence="6" id="KW-0915">Sodium</keyword>
<keyword evidence="6" id="KW-0479">Metal-binding</keyword>
<comment type="similarity">
    <text evidence="8">Belongs to the sodium:neurotransmitter symporter (SNF) (TC 2.A.22) family.</text>
</comment>
<feature type="transmembrane region" description="Helical" evidence="9">
    <location>
        <begin position="423"/>
        <end position="446"/>
    </location>
</feature>
<accession>A0A2T7PCX5</accession>
<comment type="subcellular location">
    <subcellularLocation>
        <location evidence="1">Membrane</location>
        <topology evidence="1">Multi-pass membrane protein</topology>
    </subcellularLocation>
</comment>
<dbReference type="Pfam" id="PF00209">
    <property type="entry name" value="SNF"/>
    <property type="match status" value="1"/>
</dbReference>
<evidence type="ECO:0000256" key="7">
    <source>
        <dbReference type="PIRSR" id="PIRSR600175-2"/>
    </source>
</evidence>
<dbReference type="PRINTS" id="PR00176">
    <property type="entry name" value="NANEUSMPORT"/>
</dbReference>
<keyword evidence="8" id="KW-0769">Symport</keyword>
<feature type="binding site" evidence="6">
    <location>
        <position position="30"/>
    </location>
    <ligand>
        <name>Na(+)</name>
        <dbReference type="ChEBI" id="CHEBI:29101"/>
        <label>1</label>
    </ligand>
</feature>
<dbReference type="SUPFAM" id="SSF161070">
    <property type="entry name" value="SNF-like"/>
    <property type="match status" value="1"/>
</dbReference>
<evidence type="ECO:0000256" key="2">
    <source>
        <dbReference type="ARBA" id="ARBA00022448"/>
    </source>
</evidence>
<comment type="caution">
    <text evidence="10">The sequence shown here is derived from an EMBL/GenBank/DDBJ whole genome shotgun (WGS) entry which is preliminary data.</text>
</comment>
<feature type="binding site" evidence="6">
    <location>
        <position position="364"/>
    </location>
    <ligand>
        <name>Na(+)</name>
        <dbReference type="ChEBI" id="CHEBI:29101"/>
        <label>1</label>
    </ligand>
</feature>
<evidence type="ECO:0000256" key="8">
    <source>
        <dbReference type="RuleBase" id="RU003732"/>
    </source>
</evidence>
<keyword evidence="4 9" id="KW-1133">Transmembrane helix</keyword>
<dbReference type="EMBL" id="PZQS01000004">
    <property type="protein sequence ID" value="PVD31261.1"/>
    <property type="molecule type" value="Genomic_DNA"/>
</dbReference>
<dbReference type="PANTHER" id="PTHR11616:SF303">
    <property type="entry name" value="SODIUM- AND CHLORIDE-DEPENDENT GABA TRANSPORTER INE"/>
    <property type="match status" value="1"/>
</dbReference>
<sequence length="586" mass="66389">MEIIPETRDKWSKKVEYLLAIIGYAVGLGNVWRFPYLCFRSGGGAFLIPFFVMLVLCGIPLAYMEMAVGQFTRRGPVGAIAKLCPFFKGAGLATVVISFLFTTYYIIIITWSFYYLFSTFQRRLPWTSCDPEWSSSLCWDNSTNSTLPRPSDSRSPTEDFYYERVLERSSGIEEQGSIHWQLLLILILCWIIVYFCIWKGPKSTGKVVYFTATFPYLVLLILLVRGLTLPGSEDGINFFIKPKWDLLLRAEVWVYAAAQNFNSLGVAFGGLITMSSYNKYNNKIIRDVLILALVDAVTCILAGFAIFSILGNLALNQGKDVGDVVKEGPGLVFIIYPEAFTMMPASQLFAFLFFFMLICLGIDSQFASVEVIVTTIQDHFGDIVKKYLKHKEVLVLLVCIVTFLFGLPNITQGGVWFFTLIDYYAAALSLMILAFFEVIGITWFYGKFYLHCAKRLARDIRDMTGSAPNIFFIACWYIISPILIFGIFIFSMIQYRPLTMAGYTYPAWAQVLGWIIAFTSVLCIPLGMVHAVRTAKGSNLLKKFRNSLKPQLLEERSEPVIEESSQVDAIKLPFSDQTHTQWISEK</sequence>
<keyword evidence="2 8" id="KW-0813">Transport</keyword>
<dbReference type="GO" id="GO:0046872">
    <property type="term" value="F:metal ion binding"/>
    <property type="evidence" value="ECO:0007669"/>
    <property type="project" value="UniProtKB-KW"/>
</dbReference>
<keyword evidence="11" id="KW-1185">Reference proteome</keyword>
<dbReference type="Proteomes" id="UP000245119">
    <property type="component" value="Linkage Group LG4"/>
</dbReference>
<feature type="transmembrane region" description="Helical" evidence="9">
    <location>
        <begin position="209"/>
        <end position="232"/>
    </location>
</feature>
<evidence type="ECO:0000313" key="10">
    <source>
        <dbReference type="EMBL" id="PVD31261.1"/>
    </source>
</evidence>
<evidence type="ECO:0000256" key="3">
    <source>
        <dbReference type="ARBA" id="ARBA00022692"/>
    </source>
</evidence>
<dbReference type="NCBIfam" id="NF037979">
    <property type="entry name" value="Na_transp"/>
    <property type="match status" value="1"/>
</dbReference>
<feature type="transmembrane region" description="Helical" evidence="9">
    <location>
        <begin position="393"/>
        <end position="411"/>
    </location>
</feature>
<evidence type="ECO:0000256" key="4">
    <source>
        <dbReference type="ARBA" id="ARBA00022989"/>
    </source>
</evidence>
<dbReference type="InterPro" id="IPR037272">
    <property type="entry name" value="SNS_sf"/>
</dbReference>
<evidence type="ECO:0000256" key="9">
    <source>
        <dbReference type="SAM" id="Phobius"/>
    </source>
</evidence>
<feature type="binding site" evidence="6">
    <location>
        <position position="263"/>
    </location>
    <ligand>
        <name>Na(+)</name>
        <dbReference type="ChEBI" id="CHEBI:29101"/>
        <label>1</label>
    </ligand>
</feature>
<feature type="transmembrane region" description="Helical" evidence="9">
    <location>
        <begin position="44"/>
        <end position="64"/>
    </location>
</feature>
<dbReference type="PROSITE" id="PS00610">
    <property type="entry name" value="NA_NEUROTRAN_SYMP_1"/>
    <property type="match status" value="1"/>
</dbReference>
<feature type="binding site" evidence="6">
    <location>
        <position position="25"/>
    </location>
    <ligand>
        <name>Na(+)</name>
        <dbReference type="ChEBI" id="CHEBI:29101"/>
        <label>1</label>
    </ligand>
</feature>
<dbReference type="PROSITE" id="PS50267">
    <property type="entry name" value="NA_NEUROTRAN_SYMP_3"/>
    <property type="match status" value="1"/>
</dbReference>
<keyword evidence="7" id="KW-1015">Disulfide bond</keyword>
<organism evidence="10 11">
    <name type="scientific">Pomacea canaliculata</name>
    <name type="common">Golden apple snail</name>
    <dbReference type="NCBI Taxonomy" id="400727"/>
    <lineage>
        <taxon>Eukaryota</taxon>
        <taxon>Metazoa</taxon>
        <taxon>Spiralia</taxon>
        <taxon>Lophotrochozoa</taxon>
        <taxon>Mollusca</taxon>
        <taxon>Gastropoda</taxon>
        <taxon>Caenogastropoda</taxon>
        <taxon>Architaenioglossa</taxon>
        <taxon>Ampullarioidea</taxon>
        <taxon>Ampullariidae</taxon>
        <taxon>Pomacea</taxon>
    </lineage>
</organism>
<evidence type="ECO:0000256" key="6">
    <source>
        <dbReference type="PIRSR" id="PIRSR600175-1"/>
    </source>
</evidence>
<gene>
    <name evidence="10" type="ORF">C0Q70_06673</name>
</gene>
<evidence type="ECO:0000256" key="1">
    <source>
        <dbReference type="ARBA" id="ARBA00004141"/>
    </source>
</evidence>
<evidence type="ECO:0000256" key="5">
    <source>
        <dbReference type="ARBA" id="ARBA00023136"/>
    </source>
</evidence>
<protein>
    <recommendedName>
        <fullName evidence="8">Transporter</fullName>
    </recommendedName>
</protein>
<dbReference type="GO" id="GO:0005886">
    <property type="term" value="C:plasma membrane"/>
    <property type="evidence" value="ECO:0007669"/>
    <property type="project" value="TreeGrafter"/>
</dbReference>
<feature type="transmembrane region" description="Helical" evidence="9">
    <location>
        <begin position="15"/>
        <end position="32"/>
    </location>
</feature>
<feature type="binding site" evidence="6">
    <location>
        <position position="23"/>
    </location>
    <ligand>
        <name>Na(+)</name>
        <dbReference type="ChEBI" id="CHEBI:29101"/>
        <label>1</label>
    </ligand>
</feature>
<keyword evidence="5 9" id="KW-0472">Membrane</keyword>
<dbReference type="InterPro" id="IPR000175">
    <property type="entry name" value="Na/ntran_symport"/>
</dbReference>
<dbReference type="PANTHER" id="PTHR11616">
    <property type="entry name" value="SODIUM/CHLORIDE DEPENDENT TRANSPORTER"/>
    <property type="match status" value="1"/>
</dbReference>
<feature type="disulfide bond" evidence="7">
    <location>
        <begin position="129"/>
        <end position="138"/>
    </location>
</feature>
<keyword evidence="3 8" id="KW-0812">Transmembrane</keyword>